<name>A0ABT4MNY6_GORRU</name>
<evidence type="ECO:0000256" key="1">
    <source>
        <dbReference type="SAM" id="MobiDB-lite"/>
    </source>
</evidence>
<protein>
    <submittedName>
        <fullName evidence="2">Uncharacterized protein</fullName>
    </submittedName>
</protein>
<feature type="region of interest" description="Disordered" evidence="1">
    <location>
        <begin position="26"/>
        <end position="93"/>
    </location>
</feature>
<comment type="caution">
    <text evidence="2">The sequence shown here is derived from an EMBL/GenBank/DDBJ whole genome shotgun (WGS) entry which is preliminary data.</text>
</comment>
<feature type="compositionally biased region" description="Low complexity" evidence="1">
    <location>
        <begin position="61"/>
        <end position="83"/>
    </location>
</feature>
<proteinExistence type="predicted"/>
<dbReference type="RefSeq" id="WP_084835048.1">
    <property type="nucleotide sequence ID" value="NZ_JAPWIE010000001.1"/>
</dbReference>
<feature type="compositionally biased region" description="Gly residues" evidence="1">
    <location>
        <begin position="84"/>
        <end position="93"/>
    </location>
</feature>
<organism evidence="2 3">
    <name type="scientific">Gordonia rubripertincta</name>
    <name type="common">Rhodococcus corallinus</name>
    <dbReference type="NCBI Taxonomy" id="36822"/>
    <lineage>
        <taxon>Bacteria</taxon>
        <taxon>Bacillati</taxon>
        <taxon>Actinomycetota</taxon>
        <taxon>Actinomycetes</taxon>
        <taxon>Mycobacteriales</taxon>
        <taxon>Gordoniaceae</taxon>
        <taxon>Gordonia</taxon>
    </lineage>
</organism>
<evidence type="ECO:0000313" key="3">
    <source>
        <dbReference type="Proteomes" id="UP001067235"/>
    </source>
</evidence>
<evidence type="ECO:0000313" key="2">
    <source>
        <dbReference type="EMBL" id="MCZ4548708.1"/>
    </source>
</evidence>
<dbReference type="Proteomes" id="UP001067235">
    <property type="component" value="Unassembled WGS sequence"/>
</dbReference>
<dbReference type="EMBL" id="JAPWIE010000001">
    <property type="protein sequence ID" value="MCZ4548708.1"/>
    <property type="molecule type" value="Genomic_DNA"/>
</dbReference>
<gene>
    <name evidence="2" type="ORF">O4213_01850</name>
</gene>
<keyword evidence="3" id="KW-1185">Reference proteome</keyword>
<reference evidence="2" key="1">
    <citation type="submission" date="2022-12" db="EMBL/GenBank/DDBJ databases">
        <authorList>
            <person name="Krivoruchko A.V."/>
            <person name="Elkin A."/>
        </authorList>
    </citation>
    <scope>NUCLEOTIDE SEQUENCE</scope>
    <source>
        <strain evidence="2">IEGM 1388</strain>
    </source>
</reference>
<accession>A0ABT4MNY6</accession>
<sequence length="93" mass="8747">MTVLVVILACVAGGAVIALIAVVGSHSSRAADRYRNDSGGTGGHWSGSSGDTWDSGHHHGNNSCGSGNSCSSGSSCSSSSSCGSGCGGGGGGD</sequence>